<dbReference type="Gene3D" id="1.10.3720.10">
    <property type="entry name" value="MetI-like"/>
    <property type="match status" value="1"/>
</dbReference>
<dbReference type="PANTHER" id="PTHR30151:SF0">
    <property type="entry name" value="ABC TRANSPORTER PERMEASE PROTEIN MJ0413-RELATED"/>
    <property type="match status" value="1"/>
</dbReference>
<dbReference type="AlphaFoldDB" id="A0A543FIY6"/>
<gene>
    <name evidence="9" type="ORF">FB390_5401</name>
</gene>
<dbReference type="SUPFAM" id="SSF161098">
    <property type="entry name" value="MetI-like"/>
    <property type="match status" value="1"/>
</dbReference>
<keyword evidence="3" id="KW-1003">Cell membrane</keyword>
<keyword evidence="6 7" id="KW-0472">Membrane</keyword>
<dbReference type="GO" id="GO:0005886">
    <property type="term" value="C:plasma membrane"/>
    <property type="evidence" value="ECO:0007669"/>
    <property type="project" value="UniProtKB-SubCell"/>
</dbReference>
<proteinExistence type="inferred from homology"/>
<feature type="transmembrane region" description="Helical" evidence="7">
    <location>
        <begin position="84"/>
        <end position="106"/>
    </location>
</feature>
<dbReference type="EMBL" id="VFPG01000001">
    <property type="protein sequence ID" value="TQM33664.1"/>
    <property type="molecule type" value="Genomic_DNA"/>
</dbReference>
<feature type="transmembrane region" description="Helical" evidence="7">
    <location>
        <begin position="239"/>
        <end position="263"/>
    </location>
</feature>
<evidence type="ECO:0000256" key="2">
    <source>
        <dbReference type="ARBA" id="ARBA00022448"/>
    </source>
</evidence>
<dbReference type="PROSITE" id="PS50928">
    <property type="entry name" value="ABC_TM1"/>
    <property type="match status" value="1"/>
</dbReference>
<dbReference type="GO" id="GO:0055085">
    <property type="term" value="P:transmembrane transport"/>
    <property type="evidence" value="ECO:0007669"/>
    <property type="project" value="InterPro"/>
</dbReference>
<dbReference type="Proteomes" id="UP000316331">
    <property type="component" value="Unassembled WGS sequence"/>
</dbReference>
<evidence type="ECO:0000256" key="7">
    <source>
        <dbReference type="RuleBase" id="RU363032"/>
    </source>
</evidence>
<evidence type="ECO:0000313" key="9">
    <source>
        <dbReference type="EMBL" id="TQM33664.1"/>
    </source>
</evidence>
<name>A0A543FIY6_9NOCA</name>
<sequence length="277" mass="29431">MNAVAVAAVAEEATAKGRGASEWGSRTVRVASVLAAVGLWQLLTVNDVRAGLRFDSLPTVTEIVAEFGEHLGKDQYYLDIAQSLIRIVTGFGLAAVVGVLAGIGLGRSRLLADVFGTLTELVRPIPAIALVPVAILLFPSDESGIVFITFTASLFPVLVSTRHAVRALPTIWEDAVRTLGASRRDVLVRVVFPGILPGVFSGLSVGMGVAWICLISAEMISGRLGVGYRTWQAYTIVDYPAVFVGMITIGVLGFATSGLVELAGRRITRWLPREVAE</sequence>
<dbReference type="CDD" id="cd06261">
    <property type="entry name" value="TM_PBP2"/>
    <property type="match status" value="1"/>
</dbReference>
<dbReference type="OrthoDB" id="3260236at2"/>
<dbReference type="RefSeq" id="WP_141811406.1">
    <property type="nucleotide sequence ID" value="NZ_VFPG01000001.1"/>
</dbReference>
<feature type="domain" description="ABC transmembrane type-1" evidence="8">
    <location>
        <begin position="80"/>
        <end position="260"/>
    </location>
</feature>
<evidence type="ECO:0000313" key="10">
    <source>
        <dbReference type="Proteomes" id="UP000316331"/>
    </source>
</evidence>
<evidence type="ECO:0000256" key="3">
    <source>
        <dbReference type="ARBA" id="ARBA00022475"/>
    </source>
</evidence>
<evidence type="ECO:0000256" key="6">
    <source>
        <dbReference type="ARBA" id="ARBA00023136"/>
    </source>
</evidence>
<protein>
    <submittedName>
        <fullName evidence="9">NitT/TauT family transport system permease protein</fullName>
    </submittedName>
</protein>
<evidence type="ECO:0000256" key="1">
    <source>
        <dbReference type="ARBA" id="ARBA00004651"/>
    </source>
</evidence>
<keyword evidence="10" id="KW-1185">Reference proteome</keyword>
<evidence type="ECO:0000259" key="8">
    <source>
        <dbReference type="PROSITE" id="PS50928"/>
    </source>
</evidence>
<reference evidence="9 10" key="1">
    <citation type="submission" date="2019-06" db="EMBL/GenBank/DDBJ databases">
        <title>Sequencing the genomes of 1000 actinobacteria strains.</title>
        <authorList>
            <person name="Klenk H.-P."/>
        </authorList>
    </citation>
    <scope>NUCLEOTIDE SEQUENCE [LARGE SCALE GENOMIC DNA]</scope>
    <source>
        <strain evidence="9 10">DSM 103495</strain>
    </source>
</reference>
<comment type="similarity">
    <text evidence="7">Belongs to the binding-protein-dependent transport system permease family.</text>
</comment>
<comment type="caution">
    <text evidence="9">The sequence shown here is derived from an EMBL/GenBank/DDBJ whole genome shotgun (WGS) entry which is preliminary data.</text>
</comment>
<evidence type="ECO:0000256" key="4">
    <source>
        <dbReference type="ARBA" id="ARBA00022692"/>
    </source>
</evidence>
<comment type="subcellular location">
    <subcellularLocation>
        <location evidence="1 7">Cell membrane</location>
        <topology evidence="1 7">Multi-pass membrane protein</topology>
    </subcellularLocation>
</comment>
<dbReference type="InterPro" id="IPR000515">
    <property type="entry name" value="MetI-like"/>
</dbReference>
<dbReference type="Pfam" id="PF00528">
    <property type="entry name" value="BPD_transp_1"/>
    <property type="match status" value="1"/>
</dbReference>
<keyword evidence="2 7" id="KW-0813">Transport</keyword>
<dbReference type="PANTHER" id="PTHR30151">
    <property type="entry name" value="ALKANE SULFONATE ABC TRANSPORTER-RELATED, MEMBRANE SUBUNIT"/>
    <property type="match status" value="1"/>
</dbReference>
<accession>A0A543FIY6</accession>
<feature type="transmembrane region" description="Helical" evidence="7">
    <location>
        <begin position="186"/>
        <end position="219"/>
    </location>
</feature>
<keyword evidence="4 7" id="KW-0812">Transmembrane</keyword>
<organism evidence="9 10">
    <name type="scientific">Nocardia bhagyanarayanae</name>
    <dbReference type="NCBI Taxonomy" id="1215925"/>
    <lineage>
        <taxon>Bacteria</taxon>
        <taxon>Bacillati</taxon>
        <taxon>Actinomycetota</taxon>
        <taxon>Actinomycetes</taxon>
        <taxon>Mycobacteriales</taxon>
        <taxon>Nocardiaceae</taxon>
        <taxon>Nocardia</taxon>
    </lineage>
</organism>
<dbReference type="InterPro" id="IPR035906">
    <property type="entry name" value="MetI-like_sf"/>
</dbReference>
<evidence type="ECO:0000256" key="5">
    <source>
        <dbReference type="ARBA" id="ARBA00022989"/>
    </source>
</evidence>
<keyword evidence="5 7" id="KW-1133">Transmembrane helix</keyword>
<feature type="transmembrane region" description="Helical" evidence="7">
    <location>
        <begin position="144"/>
        <end position="165"/>
    </location>
</feature>